<name>A0A2N3N988_9PEZI</name>
<keyword evidence="7" id="KW-0539">Nucleus</keyword>
<dbReference type="InterPro" id="IPR016819">
    <property type="entry name" value="RNase_P/MRP_POP5"/>
</dbReference>
<dbReference type="EC" id="3.1.26.5" evidence="4 10"/>
<dbReference type="SUPFAM" id="SSF160350">
    <property type="entry name" value="Rnp2-like"/>
    <property type="match status" value="1"/>
</dbReference>
<evidence type="ECO:0000256" key="11">
    <source>
        <dbReference type="SAM" id="MobiDB-lite"/>
    </source>
</evidence>
<evidence type="ECO:0000256" key="9">
    <source>
        <dbReference type="ARBA" id="ARBA00055200"/>
    </source>
</evidence>
<dbReference type="STRING" id="41688.A0A2N3N988"/>
<dbReference type="GO" id="GO:0005730">
    <property type="term" value="C:nucleolus"/>
    <property type="evidence" value="ECO:0007669"/>
    <property type="project" value="TreeGrafter"/>
</dbReference>
<feature type="compositionally biased region" description="Acidic residues" evidence="11">
    <location>
        <begin position="172"/>
        <end position="183"/>
    </location>
</feature>
<dbReference type="FunFam" id="3.30.70.3250:FF:000004">
    <property type="entry name" value="Ribonuclease P/MRP protein subunit POP5"/>
    <property type="match status" value="1"/>
</dbReference>
<evidence type="ECO:0000256" key="10">
    <source>
        <dbReference type="PIRNR" id="PIRNR023803"/>
    </source>
</evidence>
<dbReference type="AlphaFoldDB" id="A0A2N3N988"/>
<evidence type="ECO:0000256" key="2">
    <source>
        <dbReference type="ARBA" id="ARBA00004123"/>
    </source>
</evidence>
<dbReference type="GO" id="GO:0000172">
    <property type="term" value="C:ribonuclease MRP complex"/>
    <property type="evidence" value="ECO:0007669"/>
    <property type="project" value="TreeGrafter"/>
</dbReference>
<sequence length="183" mass="20069">MVRTKERYLLVNILYPPDPSKPVPINIPDYVALHRPTVDDLNAQALARGIKHAVASLFGDYGSGAMESNLSVKYLSRATSTFIVKTSRSQYRLVWAALAVMNRIPVSEGSTCIFRVVRVSGTIRKAEQEAIQRARQFILAAKEDAASSGPGSLSSFLDQPRKHVSDKNMENVMDESLSDSDGG</sequence>
<dbReference type="InParanoid" id="A0A2N3N988"/>
<reference evidence="12 13" key="1">
    <citation type="journal article" date="2017" name="G3 (Bethesda)">
        <title>First Draft Genome Sequence of the Pathogenic Fungus Lomentospora prolificans (Formerly Scedosporium prolificans).</title>
        <authorList>
            <person name="Luo R."/>
            <person name="Zimin A."/>
            <person name="Workman R."/>
            <person name="Fan Y."/>
            <person name="Pertea G."/>
            <person name="Grossman N."/>
            <person name="Wear M.P."/>
            <person name="Jia B."/>
            <person name="Miller H."/>
            <person name="Casadevall A."/>
            <person name="Timp W."/>
            <person name="Zhang S.X."/>
            <person name="Salzberg S.L."/>
        </authorList>
    </citation>
    <scope>NUCLEOTIDE SEQUENCE [LARGE SCALE GENOMIC DNA]</scope>
    <source>
        <strain evidence="12 13">JHH-5317</strain>
    </source>
</reference>
<evidence type="ECO:0000256" key="7">
    <source>
        <dbReference type="ARBA" id="ARBA00023242"/>
    </source>
</evidence>
<evidence type="ECO:0000256" key="5">
    <source>
        <dbReference type="ARBA" id="ARBA00022694"/>
    </source>
</evidence>
<evidence type="ECO:0000256" key="8">
    <source>
        <dbReference type="ARBA" id="ARBA00044198"/>
    </source>
</evidence>
<dbReference type="Proteomes" id="UP000233524">
    <property type="component" value="Unassembled WGS sequence"/>
</dbReference>
<dbReference type="InterPro" id="IPR038085">
    <property type="entry name" value="Rnp2-like_sf"/>
</dbReference>
<feature type="compositionally biased region" description="Basic and acidic residues" evidence="11">
    <location>
        <begin position="159"/>
        <end position="169"/>
    </location>
</feature>
<keyword evidence="5 10" id="KW-0819">tRNA processing</keyword>
<evidence type="ECO:0000256" key="1">
    <source>
        <dbReference type="ARBA" id="ARBA00000928"/>
    </source>
</evidence>
<protein>
    <recommendedName>
        <fullName evidence="8 10">Ribonuclease P/MRP protein subunit POP5</fullName>
        <ecNumber evidence="4 10">3.1.26.5</ecNumber>
    </recommendedName>
</protein>
<evidence type="ECO:0000256" key="6">
    <source>
        <dbReference type="ARBA" id="ARBA00022801"/>
    </source>
</evidence>
<dbReference type="FunCoup" id="A0A2N3N988">
    <property type="interactions" value="236"/>
</dbReference>
<dbReference type="GO" id="GO:0000460">
    <property type="term" value="P:maturation of 5.8S rRNA"/>
    <property type="evidence" value="ECO:0007669"/>
    <property type="project" value="UniProtKB-ARBA"/>
</dbReference>
<dbReference type="GO" id="GO:0004526">
    <property type="term" value="F:ribonuclease P activity"/>
    <property type="evidence" value="ECO:0007669"/>
    <property type="project" value="UniProtKB-EC"/>
</dbReference>
<dbReference type="PIRSF" id="PIRSF023803">
    <property type="entry name" value="Ribonuclease_P_prd"/>
    <property type="match status" value="1"/>
</dbReference>
<organism evidence="12 13">
    <name type="scientific">Lomentospora prolificans</name>
    <dbReference type="NCBI Taxonomy" id="41688"/>
    <lineage>
        <taxon>Eukaryota</taxon>
        <taxon>Fungi</taxon>
        <taxon>Dikarya</taxon>
        <taxon>Ascomycota</taxon>
        <taxon>Pezizomycotina</taxon>
        <taxon>Sordariomycetes</taxon>
        <taxon>Hypocreomycetidae</taxon>
        <taxon>Microascales</taxon>
        <taxon>Microascaceae</taxon>
        <taxon>Lomentospora</taxon>
    </lineage>
</organism>
<evidence type="ECO:0000256" key="4">
    <source>
        <dbReference type="ARBA" id="ARBA00012179"/>
    </source>
</evidence>
<comment type="function">
    <text evidence="9">Component of ribonuclease P, a protein complex that generates mature tRNA molecules by cleaving their 5'-ends. Also a component of RNase MRP, which cleaves pre-rRNA sequences.</text>
</comment>
<dbReference type="Pfam" id="PF01900">
    <property type="entry name" value="RNase_P_Rpp14"/>
    <property type="match status" value="1"/>
</dbReference>
<feature type="region of interest" description="Disordered" evidence="11">
    <location>
        <begin position="145"/>
        <end position="183"/>
    </location>
</feature>
<dbReference type="InterPro" id="IPR002759">
    <property type="entry name" value="Pop5/Rpp14/Rnp2-like"/>
</dbReference>
<comment type="catalytic activity">
    <reaction evidence="1 10">
        <text>Endonucleolytic cleavage of RNA, removing 5'-extranucleotides from tRNA precursor.</text>
        <dbReference type="EC" id="3.1.26.5"/>
    </reaction>
</comment>
<keyword evidence="6" id="KW-0378">Hydrolase</keyword>
<evidence type="ECO:0000256" key="3">
    <source>
        <dbReference type="ARBA" id="ARBA00010800"/>
    </source>
</evidence>
<dbReference type="Gene3D" id="3.30.70.3250">
    <property type="entry name" value="Ribonuclease P, Pop5 subunit"/>
    <property type="match status" value="1"/>
</dbReference>
<comment type="similarity">
    <text evidence="3 10">Belongs to the eukaryotic/archaeal RNase P protein component 2 family.</text>
</comment>
<proteinExistence type="inferred from homology"/>
<comment type="subcellular location">
    <subcellularLocation>
        <location evidence="2">Nucleus</location>
    </subcellularLocation>
</comment>
<evidence type="ECO:0000313" key="12">
    <source>
        <dbReference type="EMBL" id="PKS09006.1"/>
    </source>
</evidence>
<dbReference type="PANTHER" id="PTHR15441:SF2">
    <property type="entry name" value="RIBONUCLEASE P_MRP PROTEIN SUBUNIT POP5"/>
    <property type="match status" value="1"/>
</dbReference>
<dbReference type="VEuPathDB" id="FungiDB:jhhlp_003619"/>
<keyword evidence="13" id="KW-1185">Reference proteome</keyword>
<accession>A0A2N3N988</accession>
<dbReference type="EMBL" id="NLAX01000010">
    <property type="protein sequence ID" value="PKS09006.1"/>
    <property type="molecule type" value="Genomic_DNA"/>
</dbReference>
<dbReference type="GO" id="GO:0033204">
    <property type="term" value="F:ribonuclease P RNA binding"/>
    <property type="evidence" value="ECO:0007669"/>
    <property type="project" value="InterPro"/>
</dbReference>
<dbReference type="GO" id="GO:0001682">
    <property type="term" value="P:tRNA 5'-leader removal"/>
    <property type="evidence" value="ECO:0007669"/>
    <property type="project" value="InterPro"/>
</dbReference>
<comment type="caution">
    <text evidence="12">The sequence shown here is derived from an EMBL/GenBank/DDBJ whole genome shotgun (WGS) entry which is preliminary data.</text>
</comment>
<dbReference type="OrthoDB" id="24745at2759"/>
<dbReference type="PANTHER" id="PTHR15441">
    <property type="entry name" value="RIBONUCLEASE P PROTEIN SUBUNIT P14"/>
    <property type="match status" value="1"/>
</dbReference>
<dbReference type="GO" id="GO:0030681">
    <property type="term" value="C:multimeric ribonuclease P complex"/>
    <property type="evidence" value="ECO:0007669"/>
    <property type="project" value="TreeGrafter"/>
</dbReference>
<gene>
    <name evidence="12" type="ORF">jhhlp_003619</name>
</gene>
<evidence type="ECO:0000313" key="13">
    <source>
        <dbReference type="Proteomes" id="UP000233524"/>
    </source>
</evidence>